<sequence length="442" mass="45768">MKITRLLAVSTVAALALAGCGGSSSPSEPASDGAAAAPSSSAGAQTGGGDKVKVRLWLNGTDTPQPIRDYLKTTFEKENPNAELVIEQQVWDGLVDKLTTALSGSDSPDVVEVGNTQAVAFTSAGAFEDITDKKAELGGDDLLKGFVDAGTYDGKFYAAPYYAGSRLVFYRKDLFKAAGISGTPTTLDEYIADGAKLKAASKTKGFSGLWWPGQDWRNALPFIWATGGDVATEKDGTWTGTLESPESVKGLKMVQKAMTEDSAAAKDGQETDPQVPYCANQVGMLSAPGWVAGSILAPKDKGGCPDAKANLGVFALPGLTADKTAPVFLGGSNLGISAKSQHKDLAYALLKDILSDGYQSQMAKAGLVPAKTSLVKDMGTDEVAQATAKAVTNTKLTPAAPGWANVEADKIMEDLFVKIAGGGDVASLAKAADAKITDALNR</sequence>
<dbReference type="SUPFAM" id="SSF53850">
    <property type="entry name" value="Periplasmic binding protein-like II"/>
    <property type="match status" value="1"/>
</dbReference>
<feature type="signal peptide" evidence="5">
    <location>
        <begin position="1"/>
        <end position="18"/>
    </location>
</feature>
<accession>A0A420XL60</accession>
<evidence type="ECO:0000256" key="5">
    <source>
        <dbReference type="SAM" id="SignalP"/>
    </source>
</evidence>
<keyword evidence="2" id="KW-0813">Transport</keyword>
<evidence type="ECO:0000256" key="1">
    <source>
        <dbReference type="ARBA" id="ARBA00008520"/>
    </source>
</evidence>
<name>A0A420XL60_9ACTN</name>
<keyword evidence="3 5" id="KW-0732">Signal</keyword>
<dbReference type="Proteomes" id="UP000281955">
    <property type="component" value="Unassembled WGS sequence"/>
</dbReference>
<feature type="region of interest" description="Disordered" evidence="4">
    <location>
        <begin position="20"/>
        <end position="48"/>
    </location>
</feature>
<dbReference type="PANTHER" id="PTHR30061:SF50">
    <property type="entry name" value="MALTOSE_MALTODEXTRIN-BINDING PERIPLASMIC PROTEIN"/>
    <property type="match status" value="1"/>
</dbReference>
<dbReference type="InParanoid" id="A0A420XL60"/>
<dbReference type="InterPro" id="IPR006059">
    <property type="entry name" value="SBP"/>
</dbReference>
<dbReference type="GO" id="GO:0015768">
    <property type="term" value="P:maltose transport"/>
    <property type="evidence" value="ECO:0007669"/>
    <property type="project" value="TreeGrafter"/>
</dbReference>
<organism evidence="6 7">
    <name type="scientific">Motilibacter peucedani</name>
    <dbReference type="NCBI Taxonomy" id="598650"/>
    <lineage>
        <taxon>Bacteria</taxon>
        <taxon>Bacillati</taxon>
        <taxon>Actinomycetota</taxon>
        <taxon>Actinomycetes</taxon>
        <taxon>Motilibacterales</taxon>
        <taxon>Motilibacteraceae</taxon>
        <taxon>Motilibacter</taxon>
    </lineage>
</organism>
<dbReference type="OrthoDB" id="2507686at2"/>
<keyword evidence="7" id="KW-1185">Reference proteome</keyword>
<feature type="chain" id="PRO_5039179963" evidence="5">
    <location>
        <begin position="19"/>
        <end position="442"/>
    </location>
</feature>
<dbReference type="GO" id="GO:1901982">
    <property type="term" value="F:maltose binding"/>
    <property type="evidence" value="ECO:0007669"/>
    <property type="project" value="TreeGrafter"/>
</dbReference>
<dbReference type="AlphaFoldDB" id="A0A420XL60"/>
<comment type="caution">
    <text evidence="6">The sequence shown here is derived from an EMBL/GenBank/DDBJ whole genome shotgun (WGS) entry which is preliminary data.</text>
</comment>
<proteinExistence type="inferred from homology"/>
<evidence type="ECO:0000256" key="3">
    <source>
        <dbReference type="ARBA" id="ARBA00022729"/>
    </source>
</evidence>
<comment type="similarity">
    <text evidence="1">Belongs to the bacterial solute-binding protein 1 family.</text>
</comment>
<dbReference type="GO" id="GO:0042956">
    <property type="term" value="P:maltodextrin transmembrane transport"/>
    <property type="evidence" value="ECO:0007669"/>
    <property type="project" value="TreeGrafter"/>
</dbReference>
<dbReference type="GO" id="GO:0055052">
    <property type="term" value="C:ATP-binding cassette (ABC) transporter complex, substrate-binding subunit-containing"/>
    <property type="evidence" value="ECO:0007669"/>
    <property type="project" value="TreeGrafter"/>
</dbReference>
<feature type="compositionally biased region" description="Low complexity" evidence="4">
    <location>
        <begin position="20"/>
        <end position="44"/>
    </location>
</feature>
<dbReference type="EMBL" id="RBWV01000015">
    <property type="protein sequence ID" value="RKS69372.1"/>
    <property type="molecule type" value="Genomic_DNA"/>
</dbReference>
<evidence type="ECO:0000313" key="6">
    <source>
        <dbReference type="EMBL" id="RKS69372.1"/>
    </source>
</evidence>
<evidence type="ECO:0000256" key="2">
    <source>
        <dbReference type="ARBA" id="ARBA00022448"/>
    </source>
</evidence>
<dbReference type="PROSITE" id="PS51257">
    <property type="entry name" value="PROKAR_LIPOPROTEIN"/>
    <property type="match status" value="1"/>
</dbReference>
<dbReference type="PANTHER" id="PTHR30061">
    <property type="entry name" value="MALTOSE-BINDING PERIPLASMIC PROTEIN"/>
    <property type="match status" value="1"/>
</dbReference>
<reference evidence="6 7" key="1">
    <citation type="submission" date="2018-10" db="EMBL/GenBank/DDBJ databases">
        <title>Genomic Encyclopedia of Archaeal and Bacterial Type Strains, Phase II (KMG-II): from individual species to whole genera.</title>
        <authorList>
            <person name="Goeker M."/>
        </authorList>
    </citation>
    <scope>NUCLEOTIDE SEQUENCE [LARGE SCALE GENOMIC DNA]</scope>
    <source>
        <strain evidence="6 7">RP-AC37</strain>
    </source>
</reference>
<evidence type="ECO:0000256" key="4">
    <source>
        <dbReference type="SAM" id="MobiDB-lite"/>
    </source>
</evidence>
<dbReference type="Gene3D" id="3.40.190.10">
    <property type="entry name" value="Periplasmic binding protein-like II"/>
    <property type="match status" value="2"/>
</dbReference>
<evidence type="ECO:0000313" key="7">
    <source>
        <dbReference type="Proteomes" id="UP000281955"/>
    </source>
</evidence>
<protein>
    <submittedName>
        <fullName evidence="6">N,N'-diacetylchitobiose transport system substrate-binding protein</fullName>
    </submittedName>
</protein>
<dbReference type="Pfam" id="PF01547">
    <property type="entry name" value="SBP_bac_1"/>
    <property type="match status" value="1"/>
</dbReference>
<dbReference type="RefSeq" id="WP_121194790.1">
    <property type="nucleotide sequence ID" value="NZ_RBWV01000015.1"/>
</dbReference>
<gene>
    <name evidence="6" type="ORF">CLV35_3550</name>
</gene>